<evidence type="ECO:0000313" key="6">
    <source>
        <dbReference type="Proteomes" id="UP000257127"/>
    </source>
</evidence>
<dbReference type="Pfam" id="PF01047">
    <property type="entry name" value="MarR"/>
    <property type="match status" value="1"/>
</dbReference>
<keyword evidence="3" id="KW-0804">Transcription</keyword>
<protein>
    <submittedName>
        <fullName evidence="5">MarR family transcriptional regulator</fullName>
    </submittedName>
</protein>
<dbReference type="GO" id="GO:0003677">
    <property type="term" value="F:DNA binding"/>
    <property type="evidence" value="ECO:0007669"/>
    <property type="project" value="UniProtKB-KW"/>
</dbReference>
<dbReference type="InterPro" id="IPR023187">
    <property type="entry name" value="Tscrpt_reg_MarR-type_CS"/>
</dbReference>
<dbReference type="PROSITE" id="PS01117">
    <property type="entry name" value="HTH_MARR_1"/>
    <property type="match status" value="1"/>
</dbReference>
<gene>
    <name evidence="5" type="ORF">DXU93_01155</name>
</gene>
<keyword evidence="2" id="KW-0238">DNA-binding</keyword>
<keyword evidence="1" id="KW-0805">Transcription regulation</keyword>
<dbReference type="PANTHER" id="PTHR42756:SF1">
    <property type="entry name" value="TRANSCRIPTIONAL REPRESSOR OF EMRAB OPERON"/>
    <property type="match status" value="1"/>
</dbReference>
<evidence type="ECO:0000256" key="1">
    <source>
        <dbReference type="ARBA" id="ARBA00023015"/>
    </source>
</evidence>
<name>A0A3E1F1E7_9FLAO</name>
<keyword evidence="6" id="KW-1185">Reference proteome</keyword>
<dbReference type="InterPro" id="IPR000835">
    <property type="entry name" value="HTH_MarR-typ"/>
</dbReference>
<dbReference type="InterPro" id="IPR036390">
    <property type="entry name" value="WH_DNA-bd_sf"/>
</dbReference>
<feature type="domain" description="HTH marR-type" evidence="4">
    <location>
        <begin position="1"/>
        <end position="138"/>
    </location>
</feature>
<dbReference type="SMART" id="SM00347">
    <property type="entry name" value="HTH_MARR"/>
    <property type="match status" value="1"/>
</dbReference>
<accession>A0A3E1F1E7</accession>
<dbReference type="PRINTS" id="PR00598">
    <property type="entry name" value="HTHMARR"/>
</dbReference>
<comment type="caution">
    <text evidence="5">The sequence shown here is derived from an EMBL/GenBank/DDBJ whole genome shotgun (WGS) entry which is preliminary data.</text>
</comment>
<evidence type="ECO:0000313" key="5">
    <source>
        <dbReference type="EMBL" id="RFC55569.1"/>
    </source>
</evidence>
<proteinExistence type="predicted"/>
<dbReference type="PROSITE" id="PS50995">
    <property type="entry name" value="HTH_MARR_2"/>
    <property type="match status" value="1"/>
</dbReference>
<organism evidence="5 6">
    <name type="scientific">Brumimicrobium aurantiacum</name>
    <dbReference type="NCBI Taxonomy" id="1737063"/>
    <lineage>
        <taxon>Bacteria</taxon>
        <taxon>Pseudomonadati</taxon>
        <taxon>Bacteroidota</taxon>
        <taxon>Flavobacteriia</taxon>
        <taxon>Flavobacteriales</taxon>
        <taxon>Crocinitomicaceae</taxon>
        <taxon>Brumimicrobium</taxon>
    </lineage>
</organism>
<evidence type="ECO:0000256" key="3">
    <source>
        <dbReference type="ARBA" id="ARBA00023163"/>
    </source>
</evidence>
<dbReference type="AlphaFoldDB" id="A0A3E1F1E7"/>
<dbReference type="EMBL" id="QURB01000001">
    <property type="protein sequence ID" value="RFC55569.1"/>
    <property type="molecule type" value="Genomic_DNA"/>
</dbReference>
<dbReference type="GO" id="GO:0003700">
    <property type="term" value="F:DNA-binding transcription factor activity"/>
    <property type="evidence" value="ECO:0007669"/>
    <property type="project" value="InterPro"/>
</dbReference>
<dbReference type="Gene3D" id="1.10.10.10">
    <property type="entry name" value="Winged helix-like DNA-binding domain superfamily/Winged helix DNA-binding domain"/>
    <property type="match status" value="1"/>
</dbReference>
<dbReference type="RefSeq" id="WP_116879405.1">
    <property type="nucleotide sequence ID" value="NZ_QURB01000001.1"/>
</dbReference>
<dbReference type="Proteomes" id="UP000257127">
    <property type="component" value="Unassembled WGS sequence"/>
</dbReference>
<dbReference type="SUPFAM" id="SSF46785">
    <property type="entry name" value="Winged helix' DNA-binding domain"/>
    <property type="match status" value="1"/>
</dbReference>
<dbReference type="InterPro" id="IPR036388">
    <property type="entry name" value="WH-like_DNA-bd_sf"/>
</dbReference>
<sequence length="149" mass="17266">MKNTKAEDYVDFHLRHAWHKVSRMYNQKAKAHGLTMSIGFILLIVDKDGTPSTQLGPRMGMEPTSLSRTLKTMETRGYIYREVDRDDKRKVLIFLTEQGVALRKEVKANVIQFNEKLLNSIPTNKLQAFFEVMETIDEHVEDELKALII</sequence>
<evidence type="ECO:0000259" key="4">
    <source>
        <dbReference type="PROSITE" id="PS50995"/>
    </source>
</evidence>
<dbReference type="OrthoDB" id="1467380at2"/>
<dbReference type="PANTHER" id="PTHR42756">
    <property type="entry name" value="TRANSCRIPTIONAL REGULATOR, MARR"/>
    <property type="match status" value="1"/>
</dbReference>
<evidence type="ECO:0000256" key="2">
    <source>
        <dbReference type="ARBA" id="ARBA00023125"/>
    </source>
</evidence>
<reference evidence="5 6" key="1">
    <citation type="submission" date="2018-08" db="EMBL/GenBank/DDBJ databases">
        <title>The draft genome squence of Brumimicrobium sp. N62.</title>
        <authorList>
            <person name="Du Z.-J."/>
            <person name="Luo H.-R."/>
        </authorList>
    </citation>
    <scope>NUCLEOTIDE SEQUENCE [LARGE SCALE GENOMIC DNA]</scope>
    <source>
        <strain evidence="5 6">N62</strain>
    </source>
</reference>